<dbReference type="SUPFAM" id="SSF52540">
    <property type="entry name" value="P-loop containing nucleoside triphosphate hydrolases"/>
    <property type="match status" value="1"/>
</dbReference>
<dbReference type="Gene3D" id="3.40.50.300">
    <property type="entry name" value="P-loop containing nucleotide triphosphate hydrolases"/>
    <property type="match status" value="2"/>
</dbReference>
<accession>A0ABQ8H3Q5</accession>
<evidence type="ECO:0000313" key="6">
    <source>
        <dbReference type="Proteomes" id="UP000827721"/>
    </source>
</evidence>
<dbReference type="EMBL" id="JAFEMO010000014">
    <property type="protein sequence ID" value="KAH7547952.1"/>
    <property type="molecule type" value="Genomic_DNA"/>
</dbReference>
<dbReference type="Pfam" id="PF00685">
    <property type="entry name" value="Sulfotransfer_1"/>
    <property type="match status" value="1"/>
</dbReference>
<evidence type="ECO:0000259" key="4">
    <source>
        <dbReference type="Pfam" id="PF00685"/>
    </source>
</evidence>
<name>A0ABQ8H3Q5_9ROSI</name>
<proteinExistence type="inferred from homology"/>
<evidence type="ECO:0000256" key="1">
    <source>
        <dbReference type="ARBA" id="ARBA00005771"/>
    </source>
</evidence>
<dbReference type="EC" id="2.8.2.-" evidence="3"/>
<comment type="caution">
    <text evidence="5">The sequence shown here is derived from an EMBL/GenBank/DDBJ whole genome shotgun (WGS) entry which is preliminary data.</text>
</comment>
<dbReference type="InterPro" id="IPR027417">
    <property type="entry name" value="P-loop_NTPase"/>
</dbReference>
<keyword evidence="2 3" id="KW-0808">Transferase</keyword>
<evidence type="ECO:0000313" key="5">
    <source>
        <dbReference type="EMBL" id="KAH7547952.1"/>
    </source>
</evidence>
<dbReference type="InterPro" id="IPR000863">
    <property type="entry name" value="Sulfotransferase_dom"/>
</dbReference>
<sequence>MASSIACSLTDHEEVDLDQLAKELLWGYNPFFKWKGFWCLGDHEEVDLDQLAKELFWGYTPLYKWKGFWCLGGVIKNILAFQSHFQARSDDIILASSLKTRTTWLKALCVSILERDGRECDDGVESEKSAQLTNKLGGATHDPYPIEKAFDQFCEGVHPLGPYFDHVLEYWLESLKMPDKILFLKYEDLKRDPKEQVKKLAAFLGRPLLKDDDVEIQHR</sequence>
<evidence type="ECO:0000256" key="2">
    <source>
        <dbReference type="ARBA" id="ARBA00022679"/>
    </source>
</evidence>
<reference evidence="5 6" key="1">
    <citation type="submission" date="2021-02" db="EMBL/GenBank/DDBJ databases">
        <title>Plant Genome Project.</title>
        <authorList>
            <person name="Zhang R.-G."/>
        </authorList>
    </citation>
    <scope>NUCLEOTIDE SEQUENCE [LARGE SCALE GENOMIC DNA]</scope>
    <source>
        <tissue evidence="5">Leaves</tissue>
    </source>
</reference>
<evidence type="ECO:0000256" key="3">
    <source>
        <dbReference type="RuleBase" id="RU361155"/>
    </source>
</evidence>
<protein>
    <recommendedName>
        <fullName evidence="3">Sulfotransferase</fullName>
        <ecNumber evidence="3">2.8.2.-</ecNumber>
    </recommendedName>
</protein>
<comment type="similarity">
    <text evidence="1 3">Belongs to the sulfotransferase 1 family.</text>
</comment>
<dbReference type="PANTHER" id="PTHR11783">
    <property type="entry name" value="SULFOTRANSFERASE SULT"/>
    <property type="match status" value="1"/>
</dbReference>
<gene>
    <name evidence="5" type="ORF">JRO89_XS14G0043700</name>
</gene>
<keyword evidence="6" id="KW-1185">Reference proteome</keyword>
<feature type="domain" description="Sulfotransferase" evidence="4">
    <location>
        <begin position="140"/>
        <end position="211"/>
    </location>
</feature>
<dbReference type="Proteomes" id="UP000827721">
    <property type="component" value="Unassembled WGS sequence"/>
</dbReference>
<organism evidence="5 6">
    <name type="scientific">Xanthoceras sorbifolium</name>
    <dbReference type="NCBI Taxonomy" id="99658"/>
    <lineage>
        <taxon>Eukaryota</taxon>
        <taxon>Viridiplantae</taxon>
        <taxon>Streptophyta</taxon>
        <taxon>Embryophyta</taxon>
        <taxon>Tracheophyta</taxon>
        <taxon>Spermatophyta</taxon>
        <taxon>Magnoliopsida</taxon>
        <taxon>eudicotyledons</taxon>
        <taxon>Gunneridae</taxon>
        <taxon>Pentapetalae</taxon>
        <taxon>rosids</taxon>
        <taxon>malvids</taxon>
        <taxon>Sapindales</taxon>
        <taxon>Sapindaceae</taxon>
        <taxon>Xanthoceroideae</taxon>
        <taxon>Xanthoceras</taxon>
    </lineage>
</organism>